<comment type="similarity">
    <text evidence="3">Belongs to the MMS22 family. MMS22L subfamily.</text>
</comment>
<dbReference type="PANTHER" id="PTHR28547">
    <property type="entry name" value="PROTEIN MMS22-LIKE"/>
    <property type="match status" value="1"/>
</dbReference>
<evidence type="ECO:0000259" key="13">
    <source>
        <dbReference type="Pfam" id="PF14911"/>
    </source>
</evidence>
<dbReference type="Pfam" id="PF14911">
    <property type="entry name" value="MMS22L_C"/>
    <property type="match status" value="1"/>
</dbReference>
<proteinExistence type="inferred from homology"/>
<evidence type="ECO:0000256" key="3">
    <source>
        <dbReference type="ARBA" id="ARBA00006585"/>
    </source>
</evidence>
<comment type="function">
    <text evidence="11">Component of the MMS22L-TONSL complex, a complex that promotes homologous recombination-mediated repair of double-strand breaks (DSBs) at stalled or collapsed replication forks. The MMS22L-TONSL complex is required to maintain genome integrity during DNA replication. It mediates the assembly of RAD51 filaments on single-stranded DNA (ssDNA): the MMS22L-TONSL complex is recruited to DSBs following histone replacement by histone chaperones and eviction of the replication protein A complex (RPA/RP-A) from DSBs. Following recruitment to DSBs, the TONSL-MMS22L complex promotes recruitment of RAD51 filaments and subsequent homologous recombination. Within the complex, MMS22L acts by binding ssDNA.</text>
</comment>
<dbReference type="EMBL" id="JAHFZB010000006">
    <property type="protein sequence ID" value="KAK6488649.1"/>
    <property type="molecule type" value="Genomic_DNA"/>
</dbReference>
<evidence type="ECO:0000259" key="12">
    <source>
        <dbReference type="Pfam" id="PF14910"/>
    </source>
</evidence>
<evidence type="ECO:0000256" key="8">
    <source>
        <dbReference type="ARBA" id="ARBA00023204"/>
    </source>
</evidence>
<evidence type="ECO:0000313" key="15">
    <source>
        <dbReference type="Proteomes" id="UP001369086"/>
    </source>
</evidence>
<evidence type="ECO:0000256" key="9">
    <source>
        <dbReference type="ARBA" id="ARBA00023242"/>
    </source>
</evidence>
<evidence type="ECO:0000256" key="7">
    <source>
        <dbReference type="ARBA" id="ARBA00022853"/>
    </source>
</evidence>
<evidence type="ECO:0000256" key="4">
    <source>
        <dbReference type="ARBA" id="ARBA00021061"/>
    </source>
</evidence>
<organism evidence="14 15">
    <name type="scientific">Huso huso</name>
    <name type="common">Beluga</name>
    <name type="synonym">Acipenser huso</name>
    <dbReference type="NCBI Taxonomy" id="61971"/>
    <lineage>
        <taxon>Eukaryota</taxon>
        <taxon>Metazoa</taxon>
        <taxon>Chordata</taxon>
        <taxon>Craniata</taxon>
        <taxon>Vertebrata</taxon>
        <taxon>Euteleostomi</taxon>
        <taxon>Actinopterygii</taxon>
        <taxon>Chondrostei</taxon>
        <taxon>Acipenseriformes</taxon>
        <taxon>Acipenseridae</taxon>
        <taxon>Huso</taxon>
    </lineage>
</organism>
<feature type="domain" description="Protein MMS22-like N-terminal" evidence="12">
    <location>
        <begin position="73"/>
        <end position="779"/>
    </location>
</feature>
<evidence type="ECO:0000256" key="5">
    <source>
        <dbReference type="ARBA" id="ARBA00022454"/>
    </source>
</evidence>
<keyword evidence="15" id="KW-1185">Reference proteome</keyword>
<sequence length="1288" mass="144985">MGPADSAQHVDALHMRACVVCQIALARETKTVELAVAGCSFYEMENEDFSPSLTPPISPYIEESLSELSHSKPPLFCCVSDHSRDGGRLFSPDGYIGRGSLKRLLLRLDPSPTDYETDTVDLFGFPWVTETALVESTKLLFGLFRQQLHRLENLIQSSSHDFGQASSVHFEAEEIRKHCVTFLLYVKVFISRYLEPSRGMDNGTVHPYEKLEAELPSVLLGELHATVLYIGKLRDLPSNIHGAFSIQNQGKLLPPSWHLLHLHLDIHWSILEILHLLGEKMLGQVVYAHQFMNQTGENLTNISLFEEHCTHLLCDLVGFAINKYTKVRPTDALTSCHYLCNCTKELWVMIIHLLDHRSKASHTEFFWSYVNKLLRILLEGTNVDKTRQHFTAHCKDPLGFSWWLVTHLAELYQYSRNGAVEGKKVEDNWSFVEELLKRSCDNQGGVLEEQLRMHLQCCLTLCRLWDSNVKTVTSLWEYYSKNLNNAFTIPWLGLKGLMSVSKTPFSMLELVKSCCSEQQSPDLYRMANSFQIFLRIVALQMNKETTGTHPWKQIKGRVYSKFHQRKMQELSEAGLMNFLSLFLVLAATAEVEDVVSRVSDLLGLLNPSSISTTQKALIWRGLFAFILLYEEKGLDIGVLADQLSLAFQQAAKEFYLKTTDNTRKLTLWTLLSTYIEGVQEVFETSSYLHLSEEKLLNEGFVMLLPACRESELHTALGFLQTVLARLRSVYKRTSQSLQQSHTAAAQKAPSPFVAKERHLAIACALWRNFFHFLKSLRLSQTPPPQLADTAAGFSLLAVDMPSTAPSDLQPQPLLSIMQNFGWDEMLNPQLVSRYLSHLIQNSALVASLSGVGSSSYQALSVRSWFRCVLQHHINVTPNADQTDIGRVAGKECKGNADQLSELTRLVFKLPEMEMLLLKAQIEQSAIKVEPRPALSLFIKAVGRAYAGLQTLAEKSAMVSKALEYAGDILKYIKPYLVNKGPPEGLQLSYWTVGCLVKHWALILATSKAQQLLFRIIDCLLLPHALFQQDKGIPSPMLSVLRDNLPLFLQGLSVISTVSQTQGAYLKQQLRNIIQQYFGRFLPASPSLSAIVNHPILLALCESSSSPRTAQLRRTVLQVITDGYMQFKGHAPPPRLASILSFLHEVLRRSDDSDLTSYTEPLPAVLKCLVLVNEPQVKRLSTETLQLVVEHCQAVARGGPCTQLSSVLRQFVEEHMGVYDLQVYNVLEIVAVLEQSIVIGLIPTTSRCLRDTEHKRGLGKNTSERNAYKRLLSHLGDEGQAEILNLDNE</sequence>
<name>A0ABR0ZUZ6_HUSHU</name>
<comment type="caution">
    <text evidence="14">The sequence shown here is derived from an EMBL/GenBank/DDBJ whole genome shotgun (WGS) entry which is preliminary data.</text>
</comment>
<evidence type="ECO:0000256" key="6">
    <source>
        <dbReference type="ARBA" id="ARBA00022763"/>
    </source>
</evidence>
<dbReference type="InterPro" id="IPR042320">
    <property type="entry name" value="MMS22-like"/>
</dbReference>
<dbReference type="InterPro" id="IPR029424">
    <property type="entry name" value="MMS22L_C"/>
</dbReference>
<keyword evidence="9" id="KW-0539">Nucleus</keyword>
<evidence type="ECO:0000313" key="14">
    <source>
        <dbReference type="EMBL" id="KAK6488649.1"/>
    </source>
</evidence>
<gene>
    <name evidence="14" type="ORF">HHUSO_G7525</name>
</gene>
<accession>A0ABR0ZUZ6</accession>
<dbReference type="PANTHER" id="PTHR28547:SF1">
    <property type="entry name" value="PROTEIN MMS22-LIKE"/>
    <property type="match status" value="1"/>
</dbReference>
<evidence type="ECO:0000256" key="2">
    <source>
        <dbReference type="ARBA" id="ARBA00004286"/>
    </source>
</evidence>
<keyword evidence="8" id="KW-0234">DNA repair</keyword>
<keyword evidence="7" id="KW-0156">Chromatin regulator</keyword>
<dbReference type="Proteomes" id="UP001369086">
    <property type="component" value="Unassembled WGS sequence"/>
</dbReference>
<evidence type="ECO:0000256" key="10">
    <source>
        <dbReference type="ARBA" id="ARBA00033326"/>
    </source>
</evidence>
<keyword evidence="6" id="KW-0227">DNA damage</keyword>
<feature type="domain" description="MMS22-like C-terminal" evidence="13">
    <location>
        <begin position="897"/>
        <end position="1274"/>
    </location>
</feature>
<reference evidence="14 15" key="1">
    <citation type="submission" date="2021-05" db="EMBL/GenBank/DDBJ databases">
        <authorList>
            <person name="Zahm M."/>
            <person name="Klopp C."/>
            <person name="Cabau C."/>
            <person name="Kuhl H."/>
            <person name="Suciu R."/>
            <person name="Ciorpac M."/>
            <person name="Holostenco D."/>
            <person name="Gessner J."/>
            <person name="Wuertz S."/>
            <person name="Hohne C."/>
            <person name="Stock M."/>
            <person name="Gislard M."/>
            <person name="Lluch J."/>
            <person name="Milhes M."/>
            <person name="Lampietro C."/>
            <person name="Lopez Roques C."/>
            <person name="Donnadieu C."/>
            <person name="Du K."/>
            <person name="Schartl M."/>
            <person name="Guiguen Y."/>
        </authorList>
    </citation>
    <scope>NUCLEOTIDE SEQUENCE [LARGE SCALE GENOMIC DNA]</scope>
    <source>
        <strain evidence="14">Hh-F2</strain>
        <tissue evidence="14">Blood</tissue>
    </source>
</reference>
<protein>
    <recommendedName>
        <fullName evidence="4">Protein MMS22-like</fullName>
    </recommendedName>
    <alternativeName>
        <fullName evidence="10">Methyl methanesulfonate-sensitivity protein 22-like</fullName>
    </alternativeName>
</protein>
<dbReference type="InterPro" id="IPR029425">
    <property type="entry name" value="MMS22L_N"/>
</dbReference>
<keyword evidence="5" id="KW-0158">Chromosome</keyword>
<dbReference type="Pfam" id="PF14910">
    <property type="entry name" value="MMS22L_N"/>
    <property type="match status" value="1"/>
</dbReference>
<evidence type="ECO:0000256" key="11">
    <source>
        <dbReference type="ARBA" id="ARBA00045147"/>
    </source>
</evidence>
<comment type="subcellular location">
    <subcellularLocation>
        <location evidence="2">Chromosome</location>
    </subcellularLocation>
    <subcellularLocation>
        <location evidence="1">Nucleus</location>
    </subcellularLocation>
</comment>
<evidence type="ECO:0000256" key="1">
    <source>
        <dbReference type="ARBA" id="ARBA00004123"/>
    </source>
</evidence>